<name>A0A833TGC3_PHYIN</name>
<dbReference type="InterPro" id="IPR045128">
    <property type="entry name" value="PI31-like"/>
</dbReference>
<feature type="compositionally biased region" description="Pro residues" evidence="3">
    <location>
        <begin position="295"/>
        <end position="304"/>
    </location>
</feature>
<dbReference type="EMBL" id="JAACNO010002745">
    <property type="protein sequence ID" value="KAF4131224.1"/>
    <property type="molecule type" value="Genomic_DNA"/>
</dbReference>
<dbReference type="GO" id="GO:0070628">
    <property type="term" value="F:proteasome binding"/>
    <property type="evidence" value="ECO:0007669"/>
    <property type="project" value="InterPro"/>
</dbReference>
<proteinExistence type="inferred from homology"/>
<dbReference type="Pfam" id="PF11566">
    <property type="entry name" value="PI31_Prot_N"/>
    <property type="match status" value="1"/>
</dbReference>
<dbReference type="EMBL" id="WSZM01000097">
    <property type="protein sequence ID" value="KAF4042614.1"/>
    <property type="molecule type" value="Genomic_DNA"/>
</dbReference>
<evidence type="ECO:0000256" key="3">
    <source>
        <dbReference type="SAM" id="MobiDB-lite"/>
    </source>
</evidence>
<evidence type="ECO:0000313" key="5">
    <source>
        <dbReference type="EMBL" id="KAF4042614.1"/>
    </source>
</evidence>
<evidence type="ECO:0000313" key="6">
    <source>
        <dbReference type="EMBL" id="KAF4131224.1"/>
    </source>
</evidence>
<comment type="caution">
    <text evidence="5">The sequence shown here is derived from an EMBL/GenBank/DDBJ whole genome shotgun (WGS) entry which is preliminary data.</text>
</comment>
<comment type="similarity">
    <text evidence="1">Belongs to the proteasome inhibitor PI31 family.</text>
</comment>
<keyword evidence="7" id="KW-1185">Reference proteome</keyword>
<evidence type="ECO:0000256" key="1">
    <source>
        <dbReference type="ARBA" id="ARBA00006405"/>
    </source>
</evidence>
<dbReference type="GO" id="GO:0043161">
    <property type="term" value="P:proteasome-mediated ubiquitin-dependent protein catabolic process"/>
    <property type="evidence" value="ECO:0007669"/>
    <property type="project" value="InterPro"/>
</dbReference>
<evidence type="ECO:0000256" key="2">
    <source>
        <dbReference type="ARBA" id="ARBA00022942"/>
    </source>
</evidence>
<protein>
    <submittedName>
        <fullName evidence="5">PI31 proteasome regulator N-terminal</fullName>
    </submittedName>
</protein>
<dbReference type="Proteomes" id="UP000602510">
    <property type="component" value="Unassembled WGS sequence"/>
</dbReference>
<sequence>MADEQLERDQAQLRAAINSVSSASLKTHMLEALNAFNASTSSTQPESDIGATQSESDRNDSIVCKLREKGVKVQHPRDALFAVIHTLLLEAGYKMSASASSDFTLPENWDANSANGLFSAAYVHPNDASIKFSLQGLFVGGKFEVYISDDKDHTHSIELSVDQFIASGESTAPISAADLLRNMNALRDKFTPFADNIRPAKKKETMTVVTSPGFARPPDRDDRGYGIPSPAHIPPVGGGDAFPPGLGGGNPDMLVGPGHPLFGHRGDPSAGPVPGARFDPFGPPIDPLGPSGGFRPPPHGPAPTMPFGGPGPDHLRMPRDDDMDPEFGFRGGRGGGGGFSQPFGSDHSFF</sequence>
<organism evidence="5 7">
    <name type="scientific">Phytophthora infestans</name>
    <name type="common">Potato late blight agent</name>
    <name type="synonym">Botrytis infestans</name>
    <dbReference type="NCBI Taxonomy" id="4787"/>
    <lineage>
        <taxon>Eukaryota</taxon>
        <taxon>Sar</taxon>
        <taxon>Stramenopiles</taxon>
        <taxon>Oomycota</taxon>
        <taxon>Peronosporomycetes</taxon>
        <taxon>Peronosporales</taxon>
        <taxon>Peronosporaceae</taxon>
        <taxon>Phytophthora</taxon>
    </lineage>
</organism>
<dbReference type="PANTHER" id="PTHR13266">
    <property type="entry name" value="PROTEASOME INHIBITOR"/>
    <property type="match status" value="1"/>
</dbReference>
<evidence type="ECO:0000259" key="4">
    <source>
        <dbReference type="Pfam" id="PF11566"/>
    </source>
</evidence>
<feature type="region of interest" description="Disordered" evidence="3">
    <location>
        <begin position="289"/>
        <end position="350"/>
    </location>
</feature>
<dbReference type="InterPro" id="IPR021625">
    <property type="entry name" value="PI31_Prot_N"/>
</dbReference>
<dbReference type="AlphaFoldDB" id="A0A833TGC3"/>
<accession>A0A833TGC3</accession>
<dbReference type="GO" id="GO:0004866">
    <property type="term" value="F:endopeptidase inhibitor activity"/>
    <property type="evidence" value="ECO:0007669"/>
    <property type="project" value="InterPro"/>
</dbReference>
<dbReference type="Proteomes" id="UP000704712">
    <property type="component" value="Unassembled WGS sequence"/>
</dbReference>
<keyword evidence="2 5" id="KW-0647">Proteasome</keyword>
<feature type="compositionally biased region" description="Gly residues" evidence="3">
    <location>
        <begin position="329"/>
        <end position="339"/>
    </location>
</feature>
<evidence type="ECO:0000313" key="7">
    <source>
        <dbReference type="Proteomes" id="UP000602510"/>
    </source>
</evidence>
<gene>
    <name evidence="5" type="ORF">GN244_ATG04919</name>
    <name evidence="6" type="ORF">GN958_ATG19659</name>
</gene>
<dbReference type="GO" id="GO:0000502">
    <property type="term" value="C:proteasome complex"/>
    <property type="evidence" value="ECO:0007669"/>
    <property type="project" value="UniProtKB-KW"/>
</dbReference>
<dbReference type="PANTHER" id="PTHR13266:SF1">
    <property type="entry name" value="PROTEASOME INHIBITOR PI31 SUBUNIT"/>
    <property type="match status" value="1"/>
</dbReference>
<feature type="domain" description="PI31 proteasome regulator N-terminal" evidence="4">
    <location>
        <begin position="73"/>
        <end position="169"/>
    </location>
</feature>
<reference evidence="5" key="1">
    <citation type="submission" date="2020-04" db="EMBL/GenBank/DDBJ databases">
        <title>Hybrid Assembly of Korean Phytophthora infestans isolates.</title>
        <authorList>
            <person name="Prokchorchik M."/>
            <person name="Lee Y."/>
            <person name="Seo J."/>
            <person name="Cho J.-H."/>
            <person name="Park Y.-E."/>
            <person name="Jang D.-C."/>
            <person name="Im J.-S."/>
            <person name="Choi J.-G."/>
            <person name="Park H.-J."/>
            <person name="Lee G.-B."/>
            <person name="Lee Y.-G."/>
            <person name="Hong S.-Y."/>
            <person name="Cho K."/>
            <person name="Sohn K.H."/>
        </authorList>
    </citation>
    <scope>NUCLEOTIDE SEQUENCE</scope>
    <source>
        <strain evidence="5">KR_1_A1</strain>
        <strain evidence="6">KR_2_A2</strain>
    </source>
</reference>
<dbReference type="Gene3D" id="3.40.1000.30">
    <property type="match status" value="1"/>
</dbReference>